<proteinExistence type="predicted"/>
<name>A0A0F9KQ46_9ZZZZ</name>
<comment type="caution">
    <text evidence="3">The sequence shown here is derived from an EMBL/GenBank/DDBJ whole genome shotgun (WGS) entry which is preliminary data.</text>
</comment>
<gene>
    <name evidence="3" type="ORF">LCGC14_1675010</name>
</gene>
<dbReference type="EMBL" id="LAZR01014432">
    <property type="protein sequence ID" value="KKM17515.1"/>
    <property type="molecule type" value="Genomic_DNA"/>
</dbReference>
<evidence type="ECO:0008006" key="4">
    <source>
        <dbReference type="Google" id="ProtNLM"/>
    </source>
</evidence>
<keyword evidence="1" id="KW-0175">Coiled coil</keyword>
<keyword evidence="2" id="KW-0812">Transmembrane</keyword>
<evidence type="ECO:0000256" key="1">
    <source>
        <dbReference type="SAM" id="Coils"/>
    </source>
</evidence>
<sequence length="93" mass="10889">MNIWKTIVFILVLIVLGIGMYNLRSENQELERDVDSLSTAVNDLESENKLLLEKITYFRNPENLLKELKSQFNYREQGEEMIIIVPRTGEAEE</sequence>
<evidence type="ECO:0000256" key="2">
    <source>
        <dbReference type="SAM" id="Phobius"/>
    </source>
</evidence>
<evidence type="ECO:0000313" key="3">
    <source>
        <dbReference type="EMBL" id="KKM17515.1"/>
    </source>
</evidence>
<feature type="transmembrane region" description="Helical" evidence="2">
    <location>
        <begin position="6"/>
        <end position="23"/>
    </location>
</feature>
<accession>A0A0F9KQ46</accession>
<protein>
    <recommendedName>
        <fullName evidence="4">Septum formation initiator</fullName>
    </recommendedName>
</protein>
<reference evidence="3" key="1">
    <citation type="journal article" date="2015" name="Nature">
        <title>Complex archaea that bridge the gap between prokaryotes and eukaryotes.</title>
        <authorList>
            <person name="Spang A."/>
            <person name="Saw J.H."/>
            <person name="Jorgensen S.L."/>
            <person name="Zaremba-Niedzwiedzka K."/>
            <person name="Martijn J."/>
            <person name="Lind A.E."/>
            <person name="van Eijk R."/>
            <person name="Schleper C."/>
            <person name="Guy L."/>
            <person name="Ettema T.J."/>
        </authorList>
    </citation>
    <scope>NUCLEOTIDE SEQUENCE</scope>
</reference>
<keyword evidence="2" id="KW-1133">Transmembrane helix</keyword>
<dbReference type="AlphaFoldDB" id="A0A0F9KQ46"/>
<keyword evidence="2" id="KW-0472">Membrane</keyword>
<organism evidence="3">
    <name type="scientific">marine sediment metagenome</name>
    <dbReference type="NCBI Taxonomy" id="412755"/>
    <lineage>
        <taxon>unclassified sequences</taxon>
        <taxon>metagenomes</taxon>
        <taxon>ecological metagenomes</taxon>
    </lineage>
</organism>
<feature type="coiled-coil region" evidence="1">
    <location>
        <begin position="20"/>
        <end position="54"/>
    </location>
</feature>